<evidence type="ECO:0000313" key="3">
    <source>
        <dbReference type="Proteomes" id="UP000051984"/>
    </source>
</evidence>
<dbReference type="AlphaFoldDB" id="A0A0R1EU67"/>
<proteinExistence type="predicted"/>
<organism evidence="2 3">
    <name type="scientific">Lacticaseibacillus zeae DSM 20178 = KCTC 3804</name>
    <dbReference type="NCBI Taxonomy" id="1423816"/>
    <lineage>
        <taxon>Bacteria</taxon>
        <taxon>Bacillati</taxon>
        <taxon>Bacillota</taxon>
        <taxon>Bacilli</taxon>
        <taxon>Lactobacillales</taxon>
        <taxon>Lactobacillaceae</taxon>
        <taxon>Lacticaseibacillus</taxon>
    </lineage>
</organism>
<dbReference type="eggNOG" id="COG4043">
    <property type="taxonomic scope" value="Bacteria"/>
</dbReference>
<sequence length="109" mass="12511">MKMGLTHEQFELVREGSKTIEIRLNDQKRQQLRVGDPIVFEDLTTQQRLSKQVAKLEKFASFVQLYDHYQGIVVGSASTDSVAKMVSDTYRIYSKQQEAEHGVLAIHLE</sequence>
<reference evidence="2 3" key="1">
    <citation type="journal article" date="2015" name="Genome Announc.">
        <title>Expanding the biotechnology potential of lactobacilli through comparative genomics of 213 strains and associated genera.</title>
        <authorList>
            <person name="Sun Z."/>
            <person name="Harris H.M."/>
            <person name="McCann A."/>
            <person name="Guo C."/>
            <person name="Argimon S."/>
            <person name="Zhang W."/>
            <person name="Yang X."/>
            <person name="Jeffery I.B."/>
            <person name="Cooney J.C."/>
            <person name="Kagawa T.F."/>
            <person name="Liu W."/>
            <person name="Song Y."/>
            <person name="Salvetti E."/>
            <person name="Wrobel A."/>
            <person name="Rasinkangas P."/>
            <person name="Parkhill J."/>
            <person name="Rea M.C."/>
            <person name="O'Sullivan O."/>
            <person name="Ritari J."/>
            <person name="Douillard F.P."/>
            <person name="Paul Ross R."/>
            <person name="Yang R."/>
            <person name="Briner A.E."/>
            <person name="Felis G.E."/>
            <person name="de Vos W.M."/>
            <person name="Barrangou R."/>
            <person name="Klaenhammer T.R."/>
            <person name="Caufield P.W."/>
            <person name="Cui Y."/>
            <person name="Zhang H."/>
            <person name="O'Toole P.W."/>
        </authorList>
    </citation>
    <scope>NUCLEOTIDE SEQUENCE [LARGE SCALE GENOMIC DNA]</scope>
    <source>
        <strain evidence="2 3">DSM 20178</strain>
    </source>
</reference>
<dbReference type="InterPro" id="IPR016645">
    <property type="entry name" value="UCP016134"/>
</dbReference>
<dbReference type="Proteomes" id="UP000051984">
    <property type="component" value="Unassembled WGS sequence"/>
</dbReference>
<feature type="domain" description="ASCH" evidence="1">
    <location>
        <begin position="3"/>
        <end position="109"/>
    </location>
</feature>
<evidence type="ECO:0000313" key="2">
    <source>
        <dbReference type="EMBL" id="KRK12752.1"/>
    </source>
</evidence>
<evidence type="ECO:0000259" key="1">
    <source>
        <dbReference type="SMART" id="SM01022"/>
    </source>
</evidence>
<gene>
    <name evidence="2" type="ORF">FD51_GL002333</name>
</gene>
<dbReference type="InterPro" id="IPR015947">
    <property type="entry name" value="PUA-like_sf"/>
</dbReference>
<dbReference type="Gene3D" id="2.30.130.30">
    <property type="entry name" value="Hypothetical protein"/>
    <property type="match status" value="1"/>
</dbReference>
<dbReference type="SMART" id="SM01022">
    <property type="entry name" value="ASCH"/>
    <property type="match status" value="1"/>
</dbReference>
<dbReference type="PIRSF" id="PIRSF016134">
    <property type="entry name" value="UCP016134"/>
    <property type="match status" value="1"/>
</dbReference>
<dbReference type="Pfam" id="PF04266">
    <property type="entry name" value="ASCH"/>
    <property type="match status" value="1"/>
</dbReference>
<dbReference type="CDD" id="cd06555">
    <property type="entry name" value="ASCH_PF0470_like"/>
    <property type="match status" value="1"/>
</dbReference>
<dbReference type="PATRIC" id="fig|1423816.3.peg.2432"/>
<protein>
    <recommendedName>
        <fullName evidence="1">ASCH domain-containing protein</fullName>
    </recommendedName>
</protein>
<dbReference type="RefSeq" id="WP_010490971.1">
    <property type="nucleotide sequence ID" value="NZ_AZCT01000004.1"/>
</dbReference>
<name>A0A0R1EU67_LACZE</name>
<dbReference type="EMBL" id="AZCT01000004">
    <property type="protein sequence ID" value="KRK12752.1"/>
    <property type="molecule type" value="Genomic_DNA"/>
</dbReference>
<accession>A0A0R1EU67</accession>
<dbReference type="InterPro" id="IPR007374">
    <property type="entry name" value="ASCH_domain"/>
</dbReference>
<dbReference type="SUPFAM" id="SSF88697">
    <property type="entry name" value="PUA domain-like"/>
    <property type="match status" value="1"/>
</dbReference>
<comment type="caution">
    <text evidence="2">The sequence shown here is derived from an EMBL/GenBank/DDBJ whole genome shotgun (WGS) entry which is preliminary data.</text>
</comment>